<evidence type="ECO:0000313" key="2">
    <source>
        <dbReference type="EMBL" id="EEQ99083.1"/>
    </source>
</evidence>
<dbReference type="GeneID" id="9044407"/>
<dbReference type="SUPFAM" id="SSF51197">
    <property type="entry name" value="Clavaminate synthase-like"/>
    <property type="match status" value="1"/>
</dbReference>
<dbReference type="Gene3D" id="2.60.120.650">
    <property type="entry name" value="Cupin"/>
    <property type="match status" value="1"/>
</dbReference>
<feature type="domain" description="JmjC" evidence="1">
    <location>
        <begin position="106"/>
        <end position="246"/>
    </location>
</feature>
<dbReference type="InterPro" id="IPR003347">
    <property type="entry name" value="JmjC_dom"/>
</dbReference>
<dbReference type="RefSeq" id="XP_002766366.1">
    <property type="nucleotide sequence ID" value="XM_002766320.1"/>
</dbReference>
<name>C5LW13_PERM5</name>
<proteinExistence type="predicted"/>
<reference evidence="2 3" key="1">
    <citation type="submission" date="2008-07" db="EMBL/GenBank/DDBJ databases">
        <authorList>
            <person name="El-Sayed N."/>
            <person name="Caler E."/>
            <person name="Inman J."/>
            <person name="Amedeo P."/>
            <person name="Hass B."/>
            <person name="Wortman J."/>
        </authorList>
    </citation>
    <scope>NUCLEOTIDE SEQUENCE [LARGE SCALE GENOMIC DNA]</scope>
    <source>
        <strain evidence="3">ATCC 50983 / TXsc</strain>
    </source>
</reference>
<accession>C5LW13</accession>
<dbReference type="EMBL" id="GG686046">
    <property type="protein sequence ID" value="EEQ99083.1"/>
    <property type="molecule type" value="Genomic_DNA"/>
</dbReference>
<dbReference type="PANTHER" id="PTHR12480">
    <property type="entry name" value="ARGININE DEMETHYLASE AND LYSYL-HYDROXYLASE JMJD"/>
    <property type="match status" value="1"/>
</dbReference>
<protein>
    <recommendedName>
        <fullName evidence="1">JmjC domain-containing protein</fullName>
    </recommendedName>
</protein>
<gene>
    <name evidence="2" type="ORF">Pmar_PMAR019731</name>
</gene>
<keyword evidence="3" id="KW-1185">Reference proteome</keyword>
<evidence type="ECO:0000313" key="3">
    <source>
        <dbReference type="Proteomes" id="UP000007800"/>
    </source>
</evidence>
<dbReference type="InterPro" id="IPR050910">
    <property type="entry name" value="JMJD6_ArgDemeth/LysHydrox"/>
</dbReference>
<evidence type="ECO:0000259" key="1">
    <source>
        <dbReference type="PROSITE" id="PS51184"/>
    </source>
</evidence>
<dbReference type="Proteomes" id="UP000007800">
    <property type="component" value="Unassembled WGS sequence"/>
</dbReference>
<dbReference type="Pfam" id="PF08007">
    <property type="entry name" value="JmjC_2"/>
    <property type="match status" value="1"/>
</dbReference>
<organism evidence="3">
    <name type="scientific">Perkinsus marinus (strain ATCC 50983 / TXsc)</name>
    <dbReference type="NCBI Taxonomy" id="423536"/>
    <lineage>
        <taxon>Eukaryota</taxon>
        <taxon>Sar</taxon>
        <taxon>Alveolata</taxon>
        <taxon>Perkinsozoa</taxon>
        <taxon>Perkinsea</taxon>
        <taxon>Perkinsida</taxon>
        <taxon>Perkinsidae</taxon>
        <taxon>Perkinsus</taxon>
    </lineage>
</organism>
<dbReference type="OrthoDB" id="424465at2759"/>
<dbReference type="InParanoid" id="C5LW13"/>
<dbReference type="AlphaFoldDB" id="C5LW13"/>
<sequence length="309" mass="33695">MPCPNGCSADTCCCLPWEPIPIHEDGRGMSTATEPFLIRQWKSVGPSSPWGSIKGLSQLAGDAVAGCTVDGVDSFMLVKEALEAIEAGKRVNIKGWEYVAQGCDDAVHFDVQSECFLANNKSQLARKLSEVMRWVFVATPGTGSATHIDPLGTAACTWLTVGRKEWRMASGAPAGVESLPSLFDCSSDLSSYRHLYYFTMEPGDLIFIPQGCLHEVRNSTTTIEVTHNFVLQPAAMWGEVRRALSLVMAYGALSPLENHPKVDSLLFGMLMACLYGEVDMPEEVAVEAEKARQCIDFTEDDDDVDNNNS</sequence>
<dbReference type="PROSITE" id="PS51184">
    <property type="entry name" value="JMJC"/>
    <property type="match status" value="1"/>
</dbReference>
<dbReference type="OMA" id="CLHEVRN"/>
<dbReference type="SMART" id="SM00558">
    <property type="entry name" value="JmjC"/>
    <property type="match status" value="1"/>
</dbReference>